<dbReference type="Gene3D" id="1.20.1640.10">
    <property type="entry name" value="Multidrug efflux transporter AcrB transmembrane domain"/>
    <property type="match status" value="1"/>
</dbReference>
<keyword evidence="5 6" id="KW-0472">Membrane</keyword>
<gene>
    <name evidence="9" type="ORF">GCM10010446_01640</name>
</gene>
<keyword evidence="2" id="KW-1003">Cell membrane</keyword>
<dbReference type="PANTHER" id="PTHR33406">
    <property type="entry name" value="MEMBRANE PROTEIN MJ1562-RELATED"/>
    <property type="match status" value="1"/>
</dbReference>
<evidence type="ECO:0000256" key="4">
    <source>
        <dbReference type="ARBA" id="ARBA00022989"/>
    </source>
</evidence>
<evidence type="ECO:0000256" key="3">
    <source>
        <dbReference type="ARBA" id="ARBA00022692"/>
    </source>
</evidence>
<evidence type="ECO:0000313" key="10">
    <source>
        <dbReference type="Proteomes" id="UP001500403"/>
    </source>
</evidence>
<comment type="caution">
    <text evidence="9">The sequence shown here is derived from an EMBL/GenBank/DDBJ whole genome shotgun (WGS) entry which is preliminary data.</text>
</comment>
<protein>
    <recommendedName>
        <fullName evidence="8">Membrane transport protein MMPL domain-containing protein</fullName>
    </recommendedName>
</protein>
<dbReference type="EMBL" id="BAAAUD010000002">
    <property type="protein sequence ID" value="GAA2921283.1"/>
    <property type="molecule type" value="Genomic_DNA"/>
</dbReference>
<feature type="transmembrane region" description="Helical" evidence="6">
    <location>
        <begin position="163"/>
        <end position="180"/>
    </location>
</feature>
<dbReference type="RefSeq" id="WP_344488932.1">
    <property type="nucleotide sequence ID" value="NZ_BAAAUD010000002.1"/>
</dbReference>
<feature type="domain" description="Membrane transport protein MMPL" evidence="8">
    <location>
        <begin position="33"/>
        <end position="324"/>
    </location>
</feature>
<feature type="transmembrane region" description="Helical" evidence="6">
    <location>
        <begin position="213"/>
        <end position="237"/>
    </location>
</feature>
<dbReference type="PANTHER" id="PTHR33406:SF13">
    <property type="entry name" value="MEMBRANE PROTEIN YDFJ"/>
    <property type="match status" value="1"/>
</dbReference>
<evidence type="ECO:0000259" key="8">
    <source>
        <dbReference type="Pfam" id="PF03176"/>
    </source>
</evidence>
<organism evidence="9 10">
    <name type="scientific">Streptomyces enissocaesilis</name>
    <dbReference type="NCBI Taxonomy" id="332589"/>
    <lineage>
        <taxon>Bacteria</taxon>
        <taxon>Bacillati</taxon>
        <taxon>Actinomycetota</taxon>
        <taxon>Actinomycetes</taxon>
        <taxon>Kitasatosporales</taxon>
        <taxon>Streptomycetaceae</taxon>
        <taxon>Streptomyces</taxon>
        <taxon>Streptomyces rochei group</taxon>
    </lineage>
</organism>
<feature type="transmembrane region" description="Helical" evidence="6">
    <location>
        <begin position="258"/>
        <end position="281"/>
    </location>
</feature>
<accession>A0ABN3WP56</accession>
<feature type="signal peptide" evidence="7">
    <location>
        <begin position="1"/>
        <end position="24"/>
    </location>
</feature>
<evidence type="ECO:0000313" key="9">
    <source>
        <dbReference type="EMBL" id="GAA2921283.1"/>
    </source>
</evidence>
<dbReference type="Pfam" id="PF03176">
    <property type="entry name" value="MMPL"/>
    <property type="match status" value="1"/>
</dbReference>
<dbReference type="InterPro" id="IPR050545">
    <property type="entry name" value="Mycobact_MmpL"/>
</dbReference>
<evidence type="ECO:0000256" key="2">
    <source>
        <dbReference type="ARBA" id="ARBA00022475"/>
    </source>
</evidence>
<feature type="transmembrane region" description="Helical" evidence="6">
    <location>
        <begin position="287"/>
        <end position="314"/>
    </location>
</feature>
<name>A0ABN3WP56_9ACTN</name>
<keyword evidence="7" id="KW-0732">Signal</keyword>
<dbReference type="SUPFAM" id="SSF82866">
    <property type="entry name" value="Multidrug efflux transporter AcrB transmembrane domain"/>
    <property type="match status" value="1"/>
</dbReference>
<evidence type="ECO:0000256" key="7">
    <source>
        <dbReference type="SAM" id="SignalP"/>
    </source>
</evidence>
<evidence type="ECO:0000256" key="5">
    <source>
        <dbReference type="ARBA" id="ARBA00023136"/>
    </source>
</evidence>
<evidence type="ECO:0000256" key="6">
    <source>
        <dbReference type="SAM" id="Phobius"/>
    </source>
</evidence>
<keyword evidence="3 6" id="KW-0812">Transmembrane</keyword>
<comment type="subcellular location">
    <subcellularLocation>
        <location evidence="1">Cell membrane</location>
        <topology evidence="1">Multi-pass membrane protein</topology>
    </subcellularLocation>
</comment>
<reference evidence="9 10" key="1">
    <citation type="journal article" date="2019" name="Int. J. Syst. Evol. Microbiol.">
        <title>The Global Catalogue of Microorganisms (GCM) 10K type strain sequencing project: providing services to taxonomists for standard genome sequencing and annotation.</title>
        <authorList>
            <consortium name="The Broad Institute Genomics Platform"/>
            <consortium name="The Broad Institute Genome Sequencing Center for Infectious Disease"/>
            <person name="Wu L."/>
            <person name="Ma J."/>
        </authorList>
    </citation>
    <scope>NUCLEOTIDE SEQUENCE [LARGE SCALE GENOMIC DNA]</scope>
    <source>
        <strain evidence="9 10">JCM 9088</strain>
    </source>
</reference>
<feature type="transmembrane region" description="Helical" evidence="6">
    <location>
        <begin position="187"/>
        <end position="207"/>
    </location>
</feature>
<dbReference type="Proteomes" id="UP001500403">
    <property type="component" value="Unassembled WGS sequence"/>
</dbReference>
<feature type="chain" id="PRO_5045588348" description="Membrane transport protein MMPL domain-containing protein" evidence="7">
    <location>
        <begin position="25"/>
        <end position="337"/>
    </location>
</feature>
<keyword evidence="10" id="KW-1185">Reference proteome</keyword>
<dbReference type="InterPro" id="IPR004869">
    <property type="entry name" value="MMPL_dom"/>
</dbReference>
<proteinExistence type="predicted"/>
<evidence type="ECO:0000256" key="1">
    <source>
        <dbReference type="ARBA" id="ARBA00004651"/>
    </source>
</evidence>
<sequence length="337" mass="33964">MVACAAVALAAALLSLPAVSGAFGAGGTIATGTESARAQDRAELLGAGTPDLVLALTVRDGAAQPAVVEGAGAVARVLADEPAVRTVQSAATGDPWLLSRDGRTALVTVSLPGSDADRKEAALRLVPDVRAAVPAMRVEVGGASWATAEIDRQAATDLLKAELVAAPLIMLLLLLTYGSWAAAALPLVVAVLAVTCCVPLLGLLAHVSEVSAFAVNAAAAIGFGLSIDFTLFVLAHYREEHAKGMPRARALDVALATSGRCVFCSAVVLSSCLVAMAAIPVPLLRALALAGVAVTLLAALAALTVLTAALTLLGDHIDGADPLRRLRRSPLGGASRF</sequence>
<keyword evidence="4 6" id="KW-1133">Transmembrane helix</keyword>